<dbReference type="OrthoDB" id="10250504at2759"/>
<keyword evidence="11" id="KW-1185">Reference proteome</keyword>
<reference evidence="11" key="1">
    <citation type="journal article" date="2012" name="PLoS Genet.">
        <title>The genomes of the fungal plant pathogens Cladosporium fulvum and Dothistroma septosporum reveal adaptation to different hosts and lifestyles but also signatures of common ancestry.</title>
        <authorList>
            <person name="de Wit P.J.G.M."/>
            <person name="van der Burgt A."/>
            <person name="Oekmen B."/>
            <person name="Stergiopoulos I."/>
            <person name="Abd-Elsalam K.A."/>
            <person name="Aerts A.L."/>
            <person name="Bahkali A.H."/>
            <person name="Beenen H.G."/>
            <person name="Chettri P."/>
            <person name="Cox M.P."/>
            <person name="Datema E."/>
            <person name="de Vries R.P."/>
            <person name="Dhillon B."/>
            <person name="Ganley A.R."/>
            <person name="Griffiths S.A."/>
            <person name="Guo Y."/>
            <person name="Hamelin R.C."/>
            <person name="Henrissat B."/>
            <person name="Kabir M.S."/>
            <person name="Jashni M.K."/>
            <person name="Kema G."/>
            <person name="Klaubauf S."/>
            <person name="Lapidus A."/>
            <person name="Levasseur A."/>
            <person name="Lindquist E."/>
            <person name="Mehrabi R."/>
            <person name="Ohm R.A."/>
            <person name="Owen T.J."/>
            <person name="Salamov A."/>
            <person name="Schwelm A."/>
            <person name="Schijlen E."/>
            <person name="Sun H."/>
            <person name="van den Burg H.A."/>
            <person name="van Ham R.C.H.J."/>
            <person name="Zhang S."/>
            <person name="Goodwin S.B."/>
            <person name="Grigoriev I.V."/>
            <person name="Collemare J."/>
            <person name="Bradshaw R.E."/>
        </authorList>
    </citation>
    <scope>NUCLEOTIDE SEQUENCE [LARGE SCALE GENOMIC DNA]</scope>
    <source>
        <strain evidence="11">NZE10 / CBS 128990</strain>
    </source>
</reference>
<evidence type="ECO:0000256" key="6">
    <source>
        <dbReference type="ARBA" id="ARBA00023242"/>
    </source>
</evidence>
<reference evidence="10 11" key="2">
    <citation type="journal article" date="2012" name="PLoS Pathog.">
        <title>Diverse lifestyles and strategies of plant pathogenesis encoded in the genomes of eighteen Dothideomycetes fungi.</title>
        <authorList>
            <person name="Ohm R.A."/>
            <person name="Feau N."/>
            <person name="Henrissat B."/>
            <person name="Schoch C.L."/>
            <person name="Horwitz B.A."/>
            <person name="Barry K.W."/>
            <person name="Condon B.J."/>
            <person name="Copeland A.C."/>
            <person name="Dhillon B."/>
            <person name="Glaser F."/>
            <person name="Hesse C.N."/>
            <person name="Kosti I."/>
            <person name="LaButti K."/>
            <person name="Lindquist E.A."/>
            <person name="Lucas S."/>
            <person name="Salamov A.A."/>
            <person name="Bradshaw R.E."/>
            <person name="Ciuffetti L."/>
            <person name="Hamelin R.C."/>
            <person name="Kema G.H.J."/>
            <person name="Lawrence C."/>
            <person name="Scott J.A."/>
            <person name="Spatafora J.W."/>
            <person name="Turgeon B.G."/>
            <person name="de Wit P.J.G.M."/>
            <person name="Zhong S."/>
            <person name="Goodwin S.B."/>
            <person name="Grigoriev I.V."/>
        </authorList>
    </citation>
    <scope>NUCLEOTIDE SEQUENCE [LARGE SCALE GENOMIC DNA]</scope>
    <source>
        <strain evidence="11">NZE10 / CBS 128990</strain>
    </source>
</reference>
<evidence type="ECO:0000256" key="5">
    <source>
        <dbReference type="ARBA" id="ARBA00023163"/>
    </source>
</evidence>
<feature type="region of interest" description="Disordered" evidence="8">
    <location>
        <begin position="1"/>
        <end position="25"/>
    </location>
</feature>
<protein>
    <recommendedName>
        <fullName evidence="7">DNA-directed RNA polymerase subunit</fullName>
    </recommendedName>
</protein>
<evidence type="ECO:0000313" key="10">
    <source>
        <dbReference type="EMBL" id="EME46515.1"/>
    </source>
</evidence>
<feature type="compositionally biased region" description="Polar residues" evidence="8">
    <location>
        <begin position="13"/>
        <end position="25"/>
    </location>
</feature>
<evidence type="ECO:0000256" key="8">
    <source>
        <dbReference type="SAM" id="MobiDB-lite"/>
    </source>
</evidence>
<evidence type="ECO:0000256" key="3">
    <source>
        <dbReference type="ARBA" id="ARBA00022478"/>
    </source>
</evidence>
<evidence type="ECO:0000256" key="2">
    <source>
        <dbReference type="ARBA" id="ARBA00005930"/>
    </source>
</evidence>
<dbReference type="InterPro" id="IPR036898">
    <property type="entry name" value="RNA_pol_Rpb7-like_N_sf"/>
</dbReference>
<dbReference type="HOGENOM" id="CLU_036411_0_0_1"/>
<comment type="similarity">
    <text evidence="2">Belongs to the eukaryotic RPA43 RNA polymerase subunit family.</text>
</comment>
<keyword evidence="6 7" id="KW-0539">Nucleus</keyword>
<accession>N1PVX8</accession>
<sequence length="213" mass="23488">MGNMAKKIKRSKSATANTNSPVVGQKSPLIQQTTSLYLTLSPTAYDDTKDGAEPRVHSMPVKGLCAEHIAPHLLSYYSPLNGILLNFSNPRISETSEDIFRTETAPVLSHSIDEYAVSYVWLTCDFLIFRPSKGVKLDGVVSLQSESVLGLLCYNYFNAAIEREKLPEDWNWNGEKWLDGAGKEVSSAITFIVEDFEASGQDGISIMGTMREG</sequence>
<dbReference type="eggNOG" id="KOG4134">
    <property type="taxonomic scope" value="Eukaryota"/>
</dbReference>
<dbReference type="GO" id="GO:0006361">
    <property type="term" value="P:transcription initiation at RNA polymerase I promoter"/>
    <property type="evidence" value="ECO:0007669"/>
    <property type="project" value="UniProtKB-ARBA"/>
</dbReference>
<evidence type="ECO:0000256" key="4">
    <source>
        <dbReference type="ARBA" id="ARBA00022553"/>
    </source>
</evidence>
<dbReference type="InterPro" id="IPR041178">
    <property type="entry name" value="RPA43_OB"/>
</dbReference>
<dbReference type="Pfam" id="PF17875">
    <property type="entry name" value="RPA43_OB"/>
    <property type="match status" value="1"/>
</dbReference>
<feature type="domain" description="RPA43 OB" evidence="9">
    <location>
        <begin position="131"/>
        <end position="174"/>
    </location>
</feature>
<dbReference type="PANTHER" id="PTHR12709">
    <property type="entry name" value="DNA-DIRECTED RNA POLYMERASE II, III"/>
    <property type="match status" value="1"/>
</dbReference>
<dbReference type="InterPro" id="IPR045113">
    <property type="entry name" value="Rpb7-like"/>
</dbReference>
<keyword evidence="4" id="KW-0597">Phosphoprotein</keyword>
<dbReference type="EMBL" id="KB446537">
    <property type="protein sequence ID" value="EME46515.1"/>
    <property type="molecule type" value="Genomic_DNA"/>
</dbReference>
<evidence type="ECO:0000259" key="9">
    <source>
        <dbReference type="Pfam" id="PF17875"/>
    </source>
</evidence>
<dbReference type="PANTHER" id="PTHR12709:SF5">
    <property type="entry name" value="DNA-DIRECTED RNA POLYMERASE I SUBUNIT RPA43"/>
    <property type="match status" value="1"/>
</dbReference>
<dbReference type="GO" id="GO:0006362">
    <property type="term" value="P:transcription elongation by RNA polymerase I"/>
    <property type="evidence" value="ECO:0007669"/>
    <property type="project" value="UniProtKB-ARBA"/>
</dbReference>
<dbReference type="Proteomes" id="UP000016933">
    <property type="component" value="Unassembled WGS sequence"/>
</dbReference>
<keyword evidence="5 7" id="KW-0804">Transcription</keyword>
<dbReference type="OMA" id="TYYPPFN"/>
<gene>
    <name evidence="10" type="ORF">DOTSEDRAFT_70501</name>
</gene>
<keyword evidence="3 7" id="KW-0240">DNA-directed RNA polymerase</keyword>
<comment type="subcellular location">
    <subcellularLocation>
        <location evidence="1">Nucleus</location>
        <location evidence="1">Nucleolus</location>
    </subcellularLocation>
</comment>
<evidence type="ECO:0000256" key="7">
    <source>
        <dbReference type="RuleBase" id="RU369086"/>
    </source>
</evidence>
<evidence type="ECO:0000256" key="1">
    <source>
        <dbReference type="ARBA" id="ARBA00004604"/>
    </source>
</evidence>
<dbReference type="GO" id="GO:0005736">
    <property type="term" value="C:RNA polymerase I complex"/>
    <property type="evidence" value="ECO:0007669"/>
    <property type="project" value="UniProtKB-ARBA"/>
</dbReference>
<name>N1PVX8_DOTSN</name>
<dbReference type="Gene3D" id="2.40.50.1060">
    <property type="match status" value="1"/>
</dbReference>
<feature type="compositionally biased region" description="Basic residues" evidence="8">
    <location>
        <begin position="1"/>
        <end position="12"/>
    </location>
</feature>
<proteinExistence type="inferred from homology"/>
<dbReference type="STRING" id="675120.N1PVX8"/>
<dbReference type="Gene3D" id="3.30.1490.120">
    <property type="entry name" value="RNA polymerase Rpb7-like, N-terminal domain"/>
    <property type="match status" value="1"/>
</dbReference>
<comment type="function">
    <text evidence="7">DNA-dependent RNA polymerase which catalyzes the transcription of DNA into RNA using the four ribonucleoside triphosphates as substrates.</text>
</comment>
<evidence type="ECO:0000313" key="11">
    <source>
        <dbReference type="Proteomes" id="UP000016933"/>
    </source>
</evidence>
<dbReference type="FunFam" id="3.30.1490.120:FF:000004">
    <property type="entry name" value="RNA polymerase I subunit Rpa43"/>
    <property type="match status" value="1"/>
</dbReference>
<dbReference type="AlphaFoldDB" id="N1PVX8"/>
<organism evidence="10 11">
    <name type="scientific">Dothistroma septosporum (strain NZE10 / CBS 128990)</name>
    <name type="common">Red band needle blight fungus</name>
    <name type="synonym">Mycosphaerella pini</name>
    <dbReference type="NCBI Taxonomy" id="675120"/>
    <lineage>
        <taxon>Eukaryota</taxon>
        <taxon>Fungi</taxon>
        <taxon>Dikarya</taxon>
        <taxon>Ascomycota</taxon>
        <taxon>Pezizomycotina</taxon>
        <taxon>Dothideomycetes</taxon>
        <taxon>Dothideomycetidae</taxon>
        <taxon>Mycosphaerellales</taxon>
        <taxon>Mycosphaerellaceae</taxon>
        <taxon>Dothistroma</taxon>
    </lineage>
</organism>